<dbReference type="EMBL" id="VJMJ01000129">
    <property type="protein sequence ID" value="KAF0732730.1"/>
    <property type="molecule type" value="Genomic_DNA"/>
</dbReference>
<dbReference type="Gene3D" id="3.40.50.10190">
    <property type="entry name" value="BRCT domain"/>
    <property type="match status" value="1"/>
</dbReference>
<evidence type="ECO:0000313" key="6">
    <source>
        <dbReference type="Proteomes" id="UP000481153"/>
    </source>
</evidence>
<feature type="compositionally biased region" description="Pro residues" evidence="3">
    <location>
        <begin position="222"/>
        <end position="234"/>
    </location>
</feature>
<comment type="caution">
    <text evidence="5">The sequence shown here is derived from an EMBL/GenBank/DDBJ whole genome shotgun (WGS) entry which is preliminary data.</text>
</comment>
<evidence type="ECO:0000259" key="4">
    <source>
        <dbReference type="PROSITE" id="PS50172"/>
    </source>
</evidence>
<dbReference type="Pfam" id="PF16589">
    <property type="entry name" value="BRCT_2"/>
    <property type="match status" value="1"/>
</dbReference>
<sequence>MKEEGNGLFAGMEFYIPPGVLGRSDARAMIQAQGGTIASHVTGLENQIVLMDRHKIDHRNERKLAVEYISDCIKQNNLLPPHAYMGDGEWSPMPVVTKSHPKKKYTDLERGAMLAFVVDKDRDYNKPLSRKFWDLAAAQQITDHSSESMHEHYRKQLVNKIPAEKNQLIDLYRRSQSDDGAAPSAVLPIPTVAVPPPRSPTAVQKAAANVPRPVKTLSPRLTTPPPHRPRTTPPPRHETSLPRLESGLVDSVSQVSSPLEVPSRKRLRTELPSQVASTQQVDIWFEELQAATGVPRVAAAHALYASSGNPRVALMYLRNQLPRDCWQEDEDAWILRNFNDLPNDLGEDEIKTHIRRVLREDQDPLPRRQTVQLIWQRLQFLKY</sequence>
<evidence type="ECO:0000256" key="3">
    <source>
        <dbReference type="SAM" id="MobiDB-lite"/>
    </source>
</evidence>
<dbReference type="AlphaFoldDB" id="A0A6G0WYR5"/>
<dbReference type="PROSITE" id="PS50172">
    <property type="entry name" value="BRCT"/>
    <property type="match status" value="1"/>
</dbReference>
<dbReference type="GO" id="GO:0010833">
    <property type="term" value="P:telomere maintenance via telomere lengthening"/>
    <property type="evidence" value="ECO:0007669"/>
    <property type="project" value="TreeGrafter"/>
</dbReference>
<organism evidence="5 6">
    <name type="scientific">Aphanomyces euteiches</name>
    <dbReference type="NCBI Taxonomy" id="100861"/>
    <lineage>
        <taxon>Eukaryota</taxon>
        <taxon>Sar</taxon>
        <taxon>Stramenopiles</taxon>
        <taxon>Oomycota</taxon>
        <taxon>Saprolegniomycetes</taxon>
        <taxon>Saprolegniales</taxon>
        <taxon>Verrucalvaceae</taxon>
        <taxon>Aphanomyces</taxon>
    </lineage>
</organism>
<protein>
    <recommendedName>
        <fullName evidence="4">BRCT domain-containing protein</fullName>
    </recommendedName>
</protein>
<feature type="domain" description="BRCT" evidence="4">
    <location>
        <begin position="4"/>
        <end position="86"/>
    </location>
</feature>
<dbReference type="VEuPathDB" id="FungiDB:AeMF1_013964"/>
<comment type="subcellular location">
    <subcellularLocation>
        <location evidence="1">Nucleus</location>
    </subcellularLocation>
</comment>
<dbReference type="Gene3D" id="1.10.10.60">
    <property type="entry name" value="Homeodomain-like"/>
    <property type="match status" value="1"/>
</dbReference>
<proteinExistence type="predicted"/>
<dbReference type="SUPFAM" id="SSF52113">
    <property type="entry name" value="BRCT domain"/>
    <property type="match status" value="1"/>
</dbReference>
<keyword evidence="6" id="KW-1185">Reference proteome</keyword>
<accession>A0A6G0WYR5</accession>
<dbReference type="PANTHER" id="PTHR16466:SF6">
    <property type="entry name" value="TELOMERIC REPEAT-BINDING FACTOR 2-INTERACTING PROTEIN 1"/>
    <property type="match status" value="1"/>
</dbReference>
<dbReference type="GO" id="GO:0042162">
    <property type="term" value="F:telomeric DNA binding"/>
    <property type="evidence" value="ECO:0007669"/>
    <property type="project" value="TreeGrafter"/>
</dbReference>
<keyword evidence="2" id="KW-0539">Nucleus</keyword>
<dbReference type="InterPro" id="IPR001357">
    <property type="entry name" value="BRCT_dom"/>
</dbReference>
<evidence type="ECO:0000256" key="2">
    <source>
        <dbReference type="ARBA" id="ARBA00023242"/>
    </source>
</evidence>
<name>A0A6G0WYR5_9STRA</name>
<dbReference type="PANTHER" id="PTHR16466">
    <property type="entry name" value="TELOMERE REPEAT-BINDING FACTOR 2-INTERACTING PROTEIN 1"/>
    <property type="match status" value="1"/>
</dbReference>
<feature type="region of interest" description="Disordered" evidence="3">
    <location>
        <begin position="175"/>
        <end position="257"/>
    </location>
</feature>
<gene>
    <name evidence="5" type="ORF">Ae201684_010261</name>
</gene>
<evidence type="ECO:0000313" key="5">
    <source>
        <dbReference type="EMBL" id="KAF0732730.1"/>
    </source>
</evidence>
<dbReference type="InterPro" id="IPR036420">
    <property type="entry name" value="BRCT_dom_sf"/>
</dbReference>
<dbReference type="Proteomes" id="UP000481153">
    <property type="component" value="Unassembled WGS sequence"/>
</dbReference>
<dbReference type="GO" id="GO:0070187">
    <property type="term" value="C:shelterin complex"/>
    <property type="evidence" value="ECO:0007669"/>
    <property type="project" value="TreeGrafter"/>
</dbReference>
<dbReference type="InterPro" id="IPR039595">
    <property type="entry name" value="TE2IP/Rap1"/>
</dbReference>
<evidence type="ECO:0000256" key="1">
    <source>
        <dbReference type="ARBA" id="ARBA00004123"/>
    </source>
</evidence>
<dbReference type="GO" id="GO:0031848">
    <property type="term" value="P:protection from non-homologous end joining at telomere"/>
    <property type="evidence" value="ECO:0007669"/>
    <property type="project" value="TreeGrafter"/>
</dbReference>
<reference evidence="5 6" key="1">
    <citation type="submission" date="2019-07" db="EMBL/GenBank/DDBJ databases">
        <title>Genomics analysis of Aphanomyces spp. identifies a new class of oomycete effector associated with host adaptation.</title>
        <authorList>
            <person name="Gaulin E."/>
        </authorList>
    </citation>
    <scope>NUCLEOTIDE SEQUENCE [LARGE SCALE GENOMIC DNA]</scope>
    <source>
        <strain evidence="5 6">ATCC 201684</strain>
    </source>
</reference>